<dbReference type="EMBL" id="JAGGLP010000019">
    <property type="protein sequence ID" value="MBP2054136.1"/>
    <property type="molecule type" value="Genomic_DNA"/>
</dbReference>
<keyword evidence="4" id="KW-1185">Reference proteome</keyword>
<dbReference type="KEGG" id="sgs:AVL59_03225"/>
<evidence type="ECO:0000313" key="1">
    <source>
        <dbReference type="EMBL" id="ANP48715.1"/>
    </source>
</evidence>
<dbReference type="AlphaFoldDB" id="A0A1B1AQ71"/>
<organism evidence="1 3">
    <name type="scientific">Streptomyces griseochromogenes</name>
    <dbReference type="NCBI Taxonomy" id="68214"/>
    <lineage>
        <taxon>Bacteria</taxon>
        <taxon>Bacillati</taxon>
        <taxon>Actinomycetota</taxon>
        <taxon>Actinomycetes</taxon>
        <taxon>Kitasatosporales</taxon>
        <taxon>Streptomycetaceae</taxon>
        <taxon>Streptomyces</taxon>
    </lineage>
</organism>
<dbReference type="Proteomes" id="UP001519309">
    <property type="component" value="Unassembled WGS sequence"/>
</dbReference>
<dbReference type="OrthoDB" id="4230127at2"/>
<reference evidence="1 3" key="1">
    <citation type="submission" date="2016-06" db="EMBL/GenBank/DDBJ databases">
        <title>Complete genome sequence of Streptomyces griseochromogenes ATCC 14511, the Blasticidin S producer.</title>
        <authorList>
            <person name="Wu L."/>
        </authorList>
    </citation>
    <scope>NUCLEOTIDE SEQUENCE [LARGE SCALE GENOMIC DNA]</scope>
    <source>
        <strain evidence="1 3">ATCC 14511</strain>
    </source>
</reference>
<dbReference type="Proteomes" id="UP000092659">
    <property type="component" value="Chromosome"/>
</dbReference>
<dbReference type="RefSeq" id="WP_067299693.1">
    <property type="nucleotide sequence ID" value="NZ_CP016279.1"/>
</dbReference>
<evidence type="ECO:0000313" key="4">
    <source>
        <dbReference type="Proteomes" id="UP001519309"/>
    </source>
</evidence>
<evidence type="ECO:0000313" key="3">
    <source>
        <dbReference type="Proteomes" id="UP000092659"/>
    </source>
</evidence>
<reference evidence="2 4" key="2">
    <citation type="submission" date="2021-03" db="EMBL/GenBank/DDBJ databases">
        <title>Genomic Encyclopedia of Type Strains, Phase IV (KMG-IV): sequencing the most valuable type-strain genomes for metagenomic binning, comparative biology and taxonomic classification.</title>
        <authorList>
            <person name="Goeker M."/>
        </authorList>
    </citation>
    <scope>NUCLEOTIDE SEQUENCE [LARGE SCALE GENOMIC DNA]</scope>
    <source>
        <strain evidence="2 4">DSM 40499</strain>
    </source>
</reference>
<accession>A0A1B1AQ71</accession>
<proteinExistence type="predicted"/>
<sequence length="92" mass="10202">MAGLEIKYSGELFLANGQESGFAYDFRRTAAASSWLRPSVNHTSFSDSSAALEYVSEYAFWEGDDPAPPYWGLKLRATGNSDFFFSMVLVTP</sequence>
<dbReference type="STRING" id="68214.AVL59_03225"/>
<name>A0A1B1AQ71_9ACTN</name>
<dbReference type="EMBL" id="CP016279">
    <property type="protein sequence ID" value="ANP48715.1"/>
    <property type="molecule type" value="Genomic_DNA"/>
</dbReference>
<evidence type="ECO:0000313" key="2">
    <source>
        <dbReference type="EMBL" id="MBP2054136.1"/>
    </source>
</evidence>
<protein>
    <submittedName>
        <fullName evidence="1">Uncharacterized protein</fullName>
    </submittedName>
</protein>
<gene>
    <name evidence="1" type="ORF">AVL59_03225</name>
    <name evidence="2" type="ORF">J2Z21_007138</name>
</gene>